<sequence>MAKGKLNAPKKYVCNFSELLTLVEPDISKVNRKRKRVRRDKLFYLGETKVQVKKKHRPSSPEIKASPKISRSRPCERAVACSDILCRKAAE</sequence>
<proteinExistence type="predicted"/>
<organism evidence="1 2">
    <name type="scientific">Serratia fonticola</name>
    <dbReference type="NCBI Taxonomy" id="47917"/>
    <lineage>
        <taxon>Bacteria</taxon>
        <taxon>Pseudomonadati</taxon>
        <taxon>Pseudomonadota</taxon>
        <taxon>Gammaproteobacteria</taxon>
        <taxon>Enterobacterales</taxon>
        <taxon>Yersiniaceae</taxon>
        <taxon>Serratia</taxon>
    </lineage>
</organism>
<gene>
    <name evidence="1" type="ORF">H8J20_24610</name>
</gene>
<accession>A0AAW3WYK0</accession>
<dbReference type="EMBL" id="JACNYO010000040">
    <property type="protein sequence ID" value="MBC3215318.1"/>
    <property type="molecule type" value="Genomic_DNA"/>
</dbReference>
<evidence type="ECO:0000313" key="1">
    <source>
        <dbReference type="EMBL" id="MBC3215318.1"/>
    </source>
</evidence>
<dbReference type="RefSeq" id="WP_139102401.1">
    <property type="nucleotide sequence ID" value="NZ_JACBIV010000052.1"/>
</dbReference>
<name>A0AAW3WYK0_SERFO</name>
<protein>
    <submittedName>
        <fullName evidence="1">Uncharacterized protein</fullName>
    </submittedName>
</protein>
<reference evidence="1" key="1">
    <citation type="submission" date="2020-08" db="EMBL/GenBank/DDBJ databases">
        <title>Food and environmental bacterial isolates.</title>
        <authorList>
            <person name="Richter L."/>
            <person name="Du Plessis E.M."/>
            <person name="Duvenage S."/>
            <person name="Allam M."/>
            <person name="Korsten L."/>
        </authorList>
    </citation>
    <scope>NUCLEOTIDE SEQUENCE</scope>
    <source>
        <strain evidence="1">UPMP2127</strain>
    </source>
</reference>
<dbReference type="Proteomes" id="UP000659084">
    <property type="component" value="Unassembled WGS sequence"/>
</dbReference>
<dbReference type="AlphaFoldDB" id="A0AAW3WYK0"/>
<evidence type="ECO:0000313" key="2">
    <source>
        <dbReference type="Proteomes" id="UP000659084"/>
    </source>
</evidence>
<comment type="caution">
    <text evidence="1">The sequence shown here is derived from an EMBL/GenBank/DDBJ whole genome shotgun (WGS) entry which is preliminary data.</text>
</comment>